<protein>
    <recommendedName>
        <fullName evidence="4">OmpR/PhoB-type domain-containing protein</fullName>
    </recommendedName>
</protein>
<evidence type="ECO:0000256" key="3">
    <source>
        <dbReference type="SAM" id="Coils"/>
    </source>
</evidence>
<accession>A0A833J0B3</accession>
<dbReference type="EMBL" id="WEKV01000020">
    <property type="protein sequence ID" value="KAB7782123.1"/>
    <property type="molecule type" value="Genomic_DNA"/>
</dbReference>
<dbReference type="SMART" id="SM00862">
    <property type="entry name" value="Trans_reg_C"/>
    <property type="match status" value="1"/>
</dbReference>
<dbReference type="GO" id="GO:0000160">
    <property type="term" value="P:phosphorelay signal transduction system"/>
    <property type="evidence" value="ECO:0007669"/>
    <property type="project" value="InterPro"/>
</dbReference>
<feature type="DNA-binding region" description="OmpR/PhoB-type" evidence="2">
    <location>
        <begin position="67"/>
        <end position="167"/>
    </location>
</feature>
<feature type="coiled-coil region" evidence="3">
    <location>
        <begin position="40"/>
        <end position="81"/>
    </location>
</feature>
<evidence type="ECO:0000256" key="1">
    <source>
        <dbReference type="ARBA" id="ARBA00023125"/>
    </source>
</evidence>
<sequence>MAASPQPADPRNAHEAHARIRAIQQRQDEAARRRLEQTGAREAAEAVARAEAEVISLRTKLQEERHENEALRQRLRALHETLVSRLTLPPEWGLSPQETTLLLAIRRAGHRVLTKREAMIALFPNDPDERHPGSVSMTMARLRRRLAAAGVSIAIETHERRGYRLSPSSLAVVDAAVSGTAA</sequence>
<proteinExistence type="predicted"/>
<keyword evidence="1 2" id="KW-0238">DNA-binding</keyword>
<dbReference type="Pfam" id="PF00486">
    <property type="entry name" value="Trans_reg_C"/>
    <property type="match status" value="1"/>
</dbReference>
<dbReference type="InterPro" id="IPR001867">
    <property type="entry name" value="OmpR/PhoB-type_DNA-bd"/>
</dbReference>
<dbReference type="AlphaFoldDB" id="A0A833J0B3"/>
<evidence type="ECO:0000313" key="5">
    <source>
        <dbReference type="EMBL" id="KAB7782123.1"/>
    </source>
</evidence>
<dbReference type="Proteomes" id="UP000469949">
    <property type="component" value="Unassembled WGS sequence"/>
</dbReference>
<dbReference type="SUPFAM" id="SSF46894">
    <property type="entry name" value="C-terminal effector domain of the bipartite response regulators"/>
    <property type="match status" value="1"/>
</dbReference>
<keyword evidence="3" id="KW-0175">Coiled coil</keyword>
<dbReference type="InterPro" id="IPR016032">
    <property type="entry name" value="Sig_transdc_resp-reg_C-effctor"/>
</dbReference>
<dbReference type="GO" id="GO:0006355">
    <property type="term" value="P:regulation of DNA-templated transcription"/>
    <property type="evidence" value="ECO:0007669"/>
    <property type="project" value="InterPro"/>
</dbReference>
<organism evidence="5 6">
    <name type="scientific">Methylorubrum populi</name>
    <dbReference type="NCBI Taxonomy" id="223967"/>
    <lineage>
        <taxon>Bacteria</taxon>
        <taxon>Pseudomonadati</taxon>
        <taxon>Pseudomonadota</taxon>
        <taxon>Alphaproteobacteria</taxon>
        <taxon>Hyphomicrobiales</taxon>
        <taxon>Methylobacteriaceae</taxon>
        <taxon>Methylorubrum</taxon>
    </lineage>
</organism>
<dbReference type="Gene3D" id="1.10.10.10">
    <property type="entry name" value="Winged helix-like DNA-binding domain superfamily/Winged helix DNA-binding domain"/>
    <property type="match status" value="1"/>
</dbReference>
<dbReference type="GO" id="GO:0003677">
    <property type="term" value="F:DNA binding"/>
    <property type="evidence" value="ECO:0007669"/>
    <property type="project" value="UniProtKB-UniRule"/>
</dbReference>
<evidence type="ECO:0000259" key="4">
    <source>
        <dbReference type="PROSITE" id="PS51755"/>
    </source>
</evidence>
<dbReference type="PROSITE" id="PS51755">
    <property type="entry name" value="OMPR_PHOB"/>
    <property type="match status" value="1"/>
</dbReference>
<evidence type="ECO:0000313" key="6">
    <source>
        <dbReference type="Proteomes" id="UP000469949"/>
    </source>
</evidence>
<reference evidence="5 6" key="1">
    <citation type="submission" date="2019-10" db="EMBL/GenBank/DDBJ databases">
        <title>Draft Genome Sequence of the Caffeine Degrading Methylotroph Methylorubrum populi PINKEL.</title>
        <authorList>
            <person name="Dawson S.C."/>
            <person name="Zhang X."/>
            <person name="Wright M.E."/>
            <person name="Sharma G."/>
            <person name="Langner J.T."/>
            <person name="Ditty J.L."/>
            <person name="Subuyuj G.A."/>
        </authorList>
    </citation>
    <scope>NUCLEOTIDE SEQUENCE [LARGE SCALE GENOMIC DNA]</scope>
    <source>
        <strain evidence="5 6">Pinkel</strain>
    </source>
</reference>
<comment type="caution">
    <text evidence="5">The sequence shown here is derived from an EMBL/GenBank/DDBJ whole genome shotgun (WGS) entry which is preliminary data.</text>
</comment>
<feature type="domain" description="OmpR/PhoB-type" evidence="4">
    <location>
        <begin position="67"/>
        <end position="167"/>
    </location>
</feature>
<name>A0A833J0B3_9HYPH</name>
<gene>
    <name evidence="5" type="ORF">F8B43_4878</name>
</gene>
<dbReference type="RefSeq" id="WP_152278641.1">
    <property type="nucleotide sequence ID" value="NZ_WEKV01000020.1"/>
</dbReference>
<evidence type="ECO:0000256" key="2">
    <source>
        <dbReference type="PROSITE-ProRule" id="PRU01091"/>
    </source>
</evidence>
<dbReference type="InterPro" id="IPR036388">
    <property type="entry name" value="WH-like_DNA-bd_sf"/>
</dbReference>